<keyword evidence="2" id="KW-1185">Reference proteome</keyword>
<organism evidence="1 2">
    <name type="scientific">Pisolithus microcarpus 441</name>
    <dbReference type="NCBI Taxonomy" id="765257"/>
    <lineage>
        <taxon>Eukaryota</taxon>
        <taxon>Fungi</taxon>
        <taxon>Dikarya</taxon>
        <taxon>Basidiomycota</taxon>
        <taxon>Agaricomycotina</taxon>
        <taxon>Agaricomycetes</taxon>
        <taxon>Agaricomycetidae</taxon>
        <taxon>Boletales</taxon>
        <taxon>Sclerodermatineae</taxon>
        <taxon>Pisolithaceae</taxon>
        <taxon>Pisolithus</taxon>
    </lineage>
</organism>
<name>A0A0C9YJ43_9AGAM</name>
<reference evidence="2" key="2">
    <citation type="submission" date="2015-01" db="EMBL/GenBank/DDBJ databases">
        <title>Evolutionary Origins and Diversification of the Mycorrhizal Mutualists.</title>
        <authorList>
            <consortium name="DOE Joint Genome Institute"/>
            <consortium name="Mycorrhizal Genomics Consortium"/>
            <person name="Kohler A."/>
            <person name="Kuo A."/>
            <person name="Nagy L.G."/>
            <person name="Floudas D."/>
            <person name="Copeland A."/>
            <person name="Barry K.W."/>
            <person name="Cichocki N."/>
            <person name="Veneault-Fourrey C."/>
            <person name="LaButti K."/>
            <person name="Lindquist E.A."/>
            <person name="Lipzen A."/>
            <person name="Lundell T."/>
            <person name="Morin E."/>
            <person name="Murat C."/>
            <person name="Riley R."/>
            <person name="Ohm R."/>
            <person name="Sun H."/>
            <person name="Tunlid A."/>
            <person name="Henrissat B."/>
            <person name="Grigoriev I.V."/>
            <person name="Hibbett D.S."/>
            <person name="Martin F."/>
        </authorList>
    </citation>
    <scope>NUCLEOTIDE SEQUENCE [LARGE SCALE GENOMIC DNA]</scope>
    <source>
        <strain evidence="2">441</strain>
    </source>
</reference>
<evidence type="ECO:0000313" key="1">
    <source>
        <dbReference type="EMBL" id="KIK13824.1"/>
    </source>
</evidence>
<evidence type="ECO:0000313" key="2">
    <source>
        <dbReference type="Proteomes" id="UP000054018"/>
    </source>
</evidence>
<dbReference type="Proteomes" id="UP000054018">
    <property type="component" value="Unassembled WGS sequence"/>
</dbReference>
<dbReference type="HOGENOM" id="CLU_2923548_0_0_1"/>
<reference evidence="1 2" key="1">
    <citation type="submission" date="2014-04" db="EMBL/GenBank/DDBJ databases">
        <authorList>
            <consortium name="DOE Joint Genome Institute"/>
            <person name="Kuo A."/>
            <person name="Kohler A."/>
            <person name="Costa M.D."/>
            <person name="Nagy L.G."/>
            <person name="Floudas D."/>
            <person name="Copeland A."/>
            <person name="Barry K.W."/>
            <person name="Cichocki N."/>
            <person name="Veneault-Fourrey C."/>
            <person name="LaButti K."/>
            <person name="Lindquist E.A."/>
            <person name="Lipzen A."/>
            <person name="Lundell T."/>
            <person name="Morin E."/>
            <person name="Murat C."/>
            <person name="Sun H."/>
            <person name="Tunlid A."/>
            <person name="Henrissat B."/>
            <person name="Grigoriev I.V."/>
            <person name="Hibbett D.S."/>
            <person name="Martin F."/>
            <person name="Nordberg H.P."/>
            <person name="Cantor M.N."/>
            <person name="Hua S.X."/>
        </authorList>
    </citation>
    <scope>NUCLEOTIDE SEQUENCE [LARGE SCALE GENOMIC DNA]</scope>
    <source>
        <strain evidence="1 2">441</strain>
    </source>
</reference>
<gene>
    <name evidence="1" type="ORF">PISMIDRAFT_372280</name>
</gene>
<dbReference type="AlphaFoldDB" id="A0A0C9YJ43"/>
<sequence>MVCSFARIESARLWSEASNLFQRREHVTNCMSRLATPAVDKSDYYSKCNASTGRTCNGDEA</sequence>
<proteinExistence type="predicted"/>
<protein>
    <submittedName>
        <fullName evidence="1">Unplaced genomic scaffold scaffold_288, whole genome shotgun sequence</fullName>
    </submittedName>
</protein>
<dbReference type="EMBL" id="KN833972">
    <property type="protein sequence ID" value="KIK13824.1"/>
    <property type="molecule type" value="Genomic_DNA"/>
</dbReference>
<accession>A0A0C9YJ43</accession>